<dbReference type="GO" id="GO:0005886">
    <property type="term" value="C:plasma membrane"/>
    <property type="evidence" value="ECO:0007669"/>
    <property type="project" value="TreeGrafter"/>
</dbReference>
<evidence type="ECO:0000313" key="5">
    <source>
        <dbReference type="EMBL" id="CEO89013.1"/>
    </source>
</evidence>
<dbReference type="InterPro" id="IPR051120">
    <property type="entry name" value="ABC_AA/LPS_Transport"/>
</dbReference>
<dbReference type="AlphaFoldDB" id="A0A0B7MLC1"/>
<name>A0A0B7MLC1_9FIRM</name>
<dbReference type="GO" id="GO:0042941">
    <property type="term" value="P:D-alanine transmembrane transport"/>
    <property type="evidence" value="ECO:0007669"/>
    <property type="project" value="TreeGrafter"/>
</dbReference>
<dbReference type="GO" id="GO:0016887">
    <property type="term" value="F:ATP hydrolysis activity"/>
    <property type="evidence" value="ECO:0007669"/>
    <property type="project" value="InterPro"/>
</dbReference>
<dbReference type="GO" id="GO:0015188">
    <property type="term" value="F:L-isoleucine transmembrane transporter activity"/>
    <property type="evidence" value="ECO:0007669"/>
    <property type="project" value="TreeGrafter"/>
</dbReference>
<dbReference type="SUPFAM" id="SSF52540">
    <property type="entry name" value="P-loop containing nucleoside triphosphate hydrolases"/>
    <property type="match status" value="1"/>
</dbReference>
<accession>A0A0B7MLC1</accession>
<gene>
    <name evidence="5" type="ORF">SSCH_340009</name>
</gene>
<dbReference type="CDD" id="cd03219">
    <property type="entry name" value="ABC_Mj1267_LivG_branched"/>
    <property type="match status" value="1"/>
</dbReference>
<dbReference type="PANTHER" id="PTHR45772">
    <property type="entry name" value="CONSERVED COMPONENT OF ABC TRANSPORTER FOR NATURAL AMINO ACIDS-RELATED"/>
    <property type="match status" value="1"/>
</dbReference>
<evidence type="ECO:0000256" key="2">
    <source>
        <dbReference type="ARBA" id="ARBA00022741"/>
    </source>
</evidence>
<dbReference type="Gene3D" id="3.40.50.300">
    <property type="entry name" value="P-loop containing nucleotide triphosphate hydrolases"/>
    <property type="match status" value="1"/>
</dbReference>
<dbReference type="InterPro" id="IPR003439">
    <property type="entry name" value="ABC_transporter-like_ATP-bd"/>
</dbReference>
<organism evidence="5 6">
    <name type="scientific">Syntrophaceticus schinkii</name>
    <dbReference type="NCBI Taxonomy" id="499207"/>
    <lineage>
        <taxon>Bacteria</taxon>
        <taxon>Bacillati</taxon>
        <taxon>Bacillota</taxon>
        <taxon>Clostridia</taxon>
        <taxon>Thermoanaerobacterales</taxon>
        <taxon>Thermoanaerobacterales Family III. Incertae Sedis</taxon>
        <taxon>Syntrophaceticus</taxon>
    </lineage>
</organism>
<dbReference type="OrthoDB" id="9779136at2"/>
<dbReference type="GO" id="GO:0015808">
    <property type="term" value="P:L-alanine transport"/>
    <property type="evidence" value="ECO:0007669"/>
    <property type="project" value="TreeGrafter"/>
</dbReference>
<dbReference type="GO" id="GO:0005304">
    <property type="term" value="F:L-valine transmembrane transporter activity"/>
    <property type="evidence" value="ECO:0007669"/>
    <property type="project" value="TreeGrafter"/>
</dbReference>
<feature type="domain" description="ABC transporter" evidence="4">
    <location>
        <begin position="2"/>
        <end position="236"/>
    </location>
</feature>
<dbReference type="EMBL" id="CDRZ01000230">
    <property type="protein sequence ID" value="CEO89013.1"/>
    <property type="molecule type" value="Genomic_DNA"/>
</dbReference>
<dbReference type="PANTHER" id="PTHR45772:SF7">
    <property type="entry name" value="AMINO ACID ABC TRANSPORTER ATP-BINDING PROTEIN"/>
    <property type="match status" value="1"/>
</dbReference>
<dbReference type="GO" id="GO:1903806">
    <property type="term" value="P:L-isoleucine import across plasma membrane"/>
    <property type="evidence" value="ECO:0007669"/>
    <property type="project" value="TreeGrafter"/>
</dbReference>
<protein>
    <submittedName>
        <fullName evidence="5">ABC-type branched-chain amino acid transport systems, ATPase component</fullName>
    </submittedName>
</protein>
<dbReference type="InterPro" id="IPR003593">
    <property type="entry name" value="AAA+_ATPase"/>
</dbReference>
<evidence type="ECO:0000256" key="1">
    <source>
        <dbReference type="ARBA" id="ARBA00022448"/>
    </source>
</evidence>
<dbReference type="InterPro" id="IPR032823">
    <property type="entry name" value="BCA_ABC_TP_C"/>
</dbReference>
<dbReference type="GO" id="GO:0015192">
    <property type="term" value="F:L-phenylalanine transmembrane transporter activity"/>
    <property type="evidence" value="ECO:0007669"/>
    <property type="project" value="TreeGrafter"/>
</dbReference>
<dbReference type="Pfam" id="PF12399">
    <property type="entry name" value="BCA_ABC_TP_C"/>
    <property type="match status" value="1"/>
</dbReference>
<keyword evidence="6" id="KW-1185">Reference proteome</keyword>
<keyword evidence="2" id="KW-0547">Nucleotide-binding</keyword>
<dbReference type="Proteomes" id="UP000046155">
    <property type="component" value="Unassembled WGS sequence"/>
</dbReference>
<evidence type="ECO:0000259" key="4">
    <source>
        <dbReference type="PROSITE" id="PS50893"/>
    </source>
</evidence>
<keyword evidence="3" id="KW-0067">ATP-binding</keyword>
<dbReference type="InterPro" id="IPR027417">
    <property type="entry name" value="P-loop_NTPase"/>
</dbReference>
<evidence type="ECO:0000313" key="6">
    <source>
        <dbReference type="Proteomes" id="UP000046155"/>
    </source>
</evidence>
<proteinExistence type="predicted"/>
<dbReference type="GO" id="GO:0005524">
    <property type="term" value="F:ATP binding"/>
    <property type="evidence" value="ECO:0007669"/>
    <property type="project" value="UniProtKB-KW"/>
</dbReference>
<reference evidence="6" key="1">
    <citation type="submission" date="2015-01" db="EMBL/GenBank/DDBJ databases">
        <authorList>
            <person name="Manzoor Shahid"/>
            <person name="Zubair Saima"/>
        </authorList>
    </citation>
    <scope>NUCLEOTIDE SEQUENCE [LARGE SCALE GENOMIC DNA]</scope>
    <source>
        <strain evidence="6">Sp3</strain>
    </source>
</reference>
<dbReference type="Pfam" id="PF00005">
    <property type="entry name" value="ABC_tran"/>
    <property type="match status" value="1"/>
</dbReference>
<keyword evidence="1" id="KW-0813">Transport</keyword>
<dbReference type="RefSeq" id="WP_044665064.1">
    <property type="nucleotide sequence ID" value="NZ_CDRZ01000230.1"/>
</dbReference>
<evidence type="ECO:0000256" key="3">
    <source>
        <dbReference type="ARBA" id="ARBA00022840"/>
    </source>
</evidence>
<sequence>MLKIQNVTKRFGGLVALKDVSFELNEGEILAIIGPNGAGKTTLINVISGFLQPEEGSVIFKGTDITSMPPYEIRKHGIARTFQIVRSFPRLTVFENVVLGALYGGLQLTEKEAIERTYEALEFVDFPAAPDTVARDLNTIQLKLVALATALAGGCDLLLLDEVAAGLTTAELTDVVDLIHKLQERGITIVLIEHLMKLVFGVANRIVVLDFGEKIAEGKPSEIRKHPKVIEAYLGDKY</sequence>
<dbReference type="GO" id="GO:1903805">
    <property type="term" value="P:L-valine import across plasma membrane"/>
    <property type="evidence" value="ECO:0007669"/>
    <property type="project" value="TreeGrafter"/>
</dbReference>
<dbReference type="PROSITE" id="PS50893">
    <property type="entry name" value="ABC_TRANSPORTER_2"/>
    <property type="match status" value="1"/>
</dbReference>
<dbReference type="SMART" id="SM00382">
    <property type="entry name" value="AAA"/>
    <property type="match status" value="1"/>
</dbReference>